<dbReference type="PANTHER" id="PTHR47691">
    <property type="entry name" value="REGULATOR-RELATED"/>
    <property type="match status" value="1"/>
</dbReference>
<dbReference type="PRINTS" id="PR00364">
    <property type="entry name" value="DISEASERSIST"/>
</dbReference>
<dbReference type="SMART" id="SM00530">
    <property type="entry name" value="HTH_XRE"/>
    <property type="match status" value="1"/>
</dbReference>
<dbReference type="Gene3D" id="3.40.50.300">
    <property type="entry name" value="P-loop containing nucleotide triphosphate hydrolases"/>
    <property type="match status" value="1"/>
</dbReference>
<accession>A0ABQ2HQ35</accession>
<dbReference type="EMBL" id="BMNC01000003">
    <property type="protein sequence ID" value="GGM88347.1"/>
    <property type="molecule type" value="Genomic_DNA"/>
</dbReference>
<feature type="domain" description="HTH cro/C1-type" evidence="1">
    <location>
        <begin position="9"/>
        <end position="64"/>
    </location>
</feature>
<dbReference type="InterPro" id="IPR002182">
    <property type="entry name" value="NB-ARC"/>
</dbReference>
<dbReference type="Gene3D" id="1.10.260.40">
    <property type="entry name" value="lambda repressor-like DNA-binding domains"/>
    <property type="match status" value="1"/>
</dbReference>
<comment type="caution">
    <text evidence="2">The sequence shown here is derived from an EMBL/GenBank/DDBJ whole genome shotgun (WGS) entry which is preliminary data.</text>
</comment>
<reference evidence="3" key="1">
    <citation type="journal article" date="2019" name="Int. J. Syst. Evol. Microbiol.">
        <title>The Global Catalogue of Microorganisms (GCM) 10K type strain sequencing project: providing services to taxonomists for standard genome sequencing and annotation.</title>
        <authorList>
            <consortium name="The Broad Institute Genomics Platform"/>
            <consortium name="The Broad Institute Genome Sequencing Center for Infectious Disease"/>
            <person name="Wu L."/>
            <person name="Ma J."/>
        </authorList>
    </citation>
    <scope>NUCLEOTIDE SEQUENCE [LARGE SCALE GENOMIC DNA]</scope>
    <source>
        <strain evidence="3">CGMCC 4.7319</strain>
    </source>
</reference>
<dbReference type="InterPro" id="IPR011990">
    <property type="entry name" value="TPR-like_helical_dom_sf"/>
</dbReference>
<dbReference type="InterPro" id="IPR010982">
    <property type="entry name" value="Lambda_DNA-bd_dom_sf"/>
</dbReference>
<dbReference type="Pfam" id="PF13424">
    <property type="entry name" value="TPR_12"/>
    <property type="match status" value="1"/>
</dbReference>
<dbReference type="CDD" id="cd00093">
    <property type="entry name" value="HTH_XRE"/>
    <property type="match status" value="1"/>
</dbReference>
<dbReference type="SUPFAM" id="SSF47413">
    <property type="entry name" value="lambda repressor-like DNA-binding domains"/>
    <property type="match status" value="1"/>
</dbReference>
<proteinExistence type="predicted"/>
<dbReference type="InterPro" id="IPR027417">
    <property type="entry name" value="P-loop_NTPase"/>
</dbReference>
<sequence length="739" mass="78015">MGGTFAEQLRGYRIALGLTQQALAEKAQLSEQAVGALERGDRRYPQAVTVDRLAGVFGLSGAQRQAFVQAASRKGKPRVCTDVVVPRQLPADVAHFTGRSGQTSVVAEALRSPGTASVVAVTGMGGVGKTSLAVHVGHLVAGDFPDGQLYLDLRGHSDRAPVAPLEALGVFLRALGLAGTALPATVDEAAARLRTELAGRRMLLVLDNAAGEEQVAPLLPGTAGTAAIVTSRQSVLVAQARQVRLDVLPEEDAITLLALTAGAERVVAEPGAAAEVVRRCGWLPLAVRLAGARLAARPGWSAGALAARLADAGRRLDELDGVRVCFAHSIDGLAGSDDPVDRAASAAYPVLAWPDLPDLPVLVAARLLDMGEAEAERVLERLTAACLLEAPSPGRYRLHDLLRVYGAGMAGPGREAALVRVLQLYNAVAWRGLALANRGSPRLKLAADVDDAPDLPDPWTWLEAERAHVVAAVAQAESGPVPLLAVGLFEFYRTRGLWRDWQLVCEKALSHPVSDLVRAYLHSDLAVARAELAQRGAGDHHAAQQHIRAGVALFEEQGDDHATARALNNACYVFRLGGAVEEAIEFGERALARHEDLGDRGWTHGLTLVNLAELHGQAGDHEARRRHLAEALAVLEPLDDAHGLAYALVVLGLAQRAEGHLEEAVGTLTRSAAQWRRIADAPGEANTLTDLGETLLRAGQPEAAREALAQAAALMARIGDHKGKLRVAALLAEVPEPTV</sequence>
<dbReference type="RefSeq" id="WP_189154961.1">
    <property type="nucleotide sequence ID" value="NZ_BMNC01000003.1"/>
</dbReference>
<dbReference type="Proteomes" id="UP000597656">
    <property type="component" value="Unassembled WGS sequence"/>
</dbReference>
<dbReference type="PROSITE" id="PS50943">
    <property type="entry name" value="HTH_CROC1"/>
    <property type="match status" value="1"/>
</dbReference>
<evidence type="ECO:0000313" key="3">
    <source>
        <dbReference type="Proteomes" id="UP000597656"/>
    </source>
</evidence>
<dbReference type="InterPro" id="IPR001387">
    <property type="entry name" value="Cro/C1-type_HTH"/>
</dbReference>
<dbReference type="SUPFAM" id="SSF48452">
    <property type="entry name" value="TPR-like"/>
    <property type="match status" value="1"/>
</dbReference>
<organism evidence="2 3">
    <name type="scientific">Lentzea pudingi</name>
    <dbReference type="NCBI Taxonomy" id="1789439"/>
    <lineage>
        <taxon>Bacteria</taxon>
        <taxon>Bacillati</taxon>
        <taxon>Actinomycetota</taxon>
        <taxon>Actinomycetes</taxon>
        <taxon>Pseudonocardiales</taxon>
        <taxon>Pseudonocardiaceae</taxon>
        <taxon>Lentzea</taxon>
    </lineage>
</organism>
<dbReference type="Pfam" id="PF13560">
    <property type="entry name" value="HTH_31"/>
    <property type="match status" value="1"/>
</dbReference>
<dbReference type="Gene3D" id="1.25.40.10">
    <property type="entry name" value="Tetratricopeptide repeat domain"/>
    <property type="match status" value="1"/>
</dbReference>
<evidence type="ECO:0000259" key="1">
    <source>
        <dbReference type="PROSITE" id="PS50943"/>
    </source>
</evidence>
<name>A0ABQ2HQ35_9PSEU</name>
<dbReference type="SUPFAM" id="SSF52540">
    <property type="entry name" value="P-loop containing nucleoside triphosphate hydrolases"/>
    <property type="match status" value="1"/>
</dbReference>
<evidence type="ECO:0000313" key="2">
    <source>
        <dbReference type="EMBL" id="GGM88347.1"/>
    </source>
</evidence>
<dbReference type="Pfam" id="PF00931">
    <property type="entry name" value="NB-ARC"/>
    <property type="match status" value="1"/>
</dbReference>
<dbReference type="PANTHER" id="PTHR47691:SF3">
    <property type="entry name" value="HTH-TYPE TRANSCRIPTIONAL REGULATOR RV0890C-RELATED"/>
    <property type="match status" value="1"/>
</dbReference>
<gene>
    <name evidence="2" type="ORF">GCM10011609_26390</name>
</gene>
<keyword evidence="3" id="KW-1185">Reference proteome</keyword>
<protein>
    <submittedName>
        <fullName evidence="2">SARP family transcriptional regulator</fullName>
    </submittedName>
</protein>